<dbReference type="Gene3D" id="3.40.30.10">
    <property type="entry name" value="Glutaredoxin"/>
    <property type="match status" value="1"/>
</dbReference>
<evidence type="ECO:0000313" key="9">
    <source>
        <dbReference type="Proteomes" id="UP000070258"/>
    </source>
</evidence>
<dbReference type="PROSITE" id="PS00194">
    <property type="entry name" value="THIOREDOXIN_1"/>
    <property type="match status" value="1"/>
</dbReference>
<evidence type="ECO:0000256" key="2">
    <source>
        <dbReference type="ARBA" id="ARBA00022748"/>
    </source>
</evidence>
<dbReference type="PANTHER" id="PTHR42852">
    <property type="entry name" value="THIOL:DISULFIDE INTERCHANGE PROTEIN DSBE"/>
    <property type="match status" value="1"/>
</dbReference>
<feature type="domain" description="Thioredoxin" evidence="7">
    <location>
        <begin position="57"/>
        <end position="209"/>
    </location>
</feature>
<comment type="caution">
    <text evidence="8">The sequence shown here is derived from an EMBL/GenBank/DDBJ whole genome shotgun (WGS) entry which is preliminary data.</text>
</comment>
<dbReference type="AlphaFoldDB" id="A0A138A0L0"/>
<dbReference type="InterPro" id="IPR050553">
    <property type="entry name" value="Thioredoxin_ResA/DsbE_sf"/>
</dbReference>
<dbReference type="InterPro" id="IPR013766">
    <property type="entry name" value="Thioredoxin_domain"/>
</dbReference>
<evidence type="ECO:0000259" key="7">
    <source>
        <dbReference type="PROSITE" id="PS51352"/>
    </source>
</evidence>
<evidence type="ECO:0000256" key="1">
    <source>
        <dbReference type="ARBA" id="ARBA00004196"/>
    </source>
</evidence>
<organism evidence="8 9">
    <name type="scientific">Tsukamurella pseudospumae</name>
    <dbReference type="NCBI Taxonomy" id="239498"/>
    <lineage>
        <taxon>Bacteria</taxon>
        <taxon>Bacillati</taxon>
        <taxon>Actinomycetota</taxon>
        <taxon>Actinomycetes</taxon>
        <taxon>Mycobacteriales</taxon>
        <taxon>Tsukamurellaceae</taxon>
        <taxon>Tsukamurella</taxon>
    </lineage>
</organism>
<name>A0A138A0L0_9ACTN</name>
<dbReference type="PROSITE" id="PS51352">
    <property type="entry name" value="THIOREDOXIN_2"/>
    <property type="match status" value="1"/>
</dbReference>
<dbReference type="RefSeq" id="WP_068575075.1">
    <property type="nucleotide sequence ID" value="NZ_LSRF01000058.1"/>
</dbReference>
<dbReference type="EMBL" id="LSRF01000058">
    <property type="protein sequence ID" value="KXP03967.1"/>
    <property type="molecule type" value="Genomic_DNA"/>
</dbReference>
<dbReference type="OrthoDB" id="9796554at2"/>
<dbReference type="CDD" id="cd02966">
    <property type="entry name" value="TlpA_like_family"/>
    <property type="match status" value="1"/>
</dbReference>
<dbReference type="STRING" id="239498.AXK60_19640"/>
<evidence type="ECO:0000256" key="4">
    <source>
        <dbReference type="ARBA" id="ARBA00023157"/>
    </source>
</evidence>
<reference evidence="9" key="1">
    <citation type="submission" date="2016-02" db="EMBL/GenBank/DDBJ databases">
        <authorList>
            <person name="Wen L."/>
            <person name="He K."/>
            <person name="Yang H."/>
        </authorList>
    </citation>
    <scope>NUCLEOTIDE SEQUENCE [LARGE SCALE GENOMIC DNA]</scope>
    <source>
        <strain evidence="9">JCM 15929</strain>
    </source>
</reference>
<evidence type="ECO:0000256" key="5">
    <source>
        <dbReference type="ARBA" id="ARBA00023284"/>
    </source>
</evidence>
<dbReference type="GO" id="GO:0017004">
    <property type="term" value="P:cytochrome complex assembly"/>
    <property type="evidence" value="ECO:0007669"/>
    <property type="project" value="UniProtKB-KW"/>
</dbReference>
<evidence type="ECO:0000256" key="6">
    <source>
        <dbReference type="SAM" id="MobiDB-lite"/>
    </source>
</evidence>
<dbReference type="SUPFAM" id="SSF52833">
    <property type="entry name" value="Thioredoxin-like"/>
    <property type="match status" value="1"/>
</dbReference>
<dbReference type="InterPro" id="IPR000866">
    <property type="entry name" value="AhpC/TSA"/>
</dbReference>
<dbReference type="Pfam" id="PF00578">
    <property type="entry name" value="AhpC-TSA"/>
    <property type="match status" value="1"/>
</dbReference>
<evidence type="ECO:0000256" key="3">
    <source>
        <dbReference type="ARBA" id="ARBA00022968"/>
    </source>
</evidence>
<keyword evidence="3" id="KW-0812">Transmembrane</keyword>
<feature type="region of interest" description="Disordered" evidence="6">
    <location>
        <begin position="31"/>
        <end position="60"/>
    </location>
</feature>
<gene>
    <name evidence="8" type="ORF">AXK60_19640</name>
</gene>
<dbReference type="PANTHER" id="PTHR42852:SF6">
    <property type="entry name" value="THIOL:DISULFIDE INTERCHANGE PROTEIN DSBE"/>
    <property type="match status" value="1"/>
</dbReference>
<keyword evidence="3" id="KW-0735">Signal-anchor</keyword>
<dbReference type="Proteomes" id="UP000070258">
    <property type="component" value="Unassembled WGS sequence"/>
</dbReference>
<proteinExistence type="predicted"/>
<keyword evidence="2" id="KW-0201">Cytochrome c-type biogenesis</keyword>
<keyword evidence="5" id="KW-0676">Redox-active center</keyword>
<dbReference type="GO" id="GO:0016209">
    <property type="term" value="F:antioxidant activity"/>
    <property type="evidence" value="ECO:0007669"/>
    <property type="project" value="InterPro"/>
</dbReference>
<protein>
    <submittedName>
        <fullName evidence="8">Thiol-disulfide oxidoreductase</fullName>
    </submittedName>
</protein>
<sequence length="209" mass="21920">MTRGWSIVMLVVVVASIVALWPRTGGVEGGPSEAIANNVAPVGPEPTLSRPPDDAARATALPLCPQPVPDEGGPLARVMARCIGSADDVDLADVLGSEVTLINLWASWCGPCRTEMPVVDAYAAEPDAIPVIGINVEDRPSDAAALVTQLGLSYPNYIDGGRVQDALSAPPVLPLSFLVRPDGTIERVTDPAVFETTDQIRIAIKDFTS</sequence>
<evidence type="ECO:0000313" key="8">
    <source>
        <dbReference type="EMBL" id="KXP03967.1"/>
    </source>
</evidence>
<comment type="subcellular location">
    <subcellularLocation>
        <location evidence="1">Cell envelope</location>
    </subcellularLocation>
</comment>
<dbReference type="InterPro" id="IPR017937">
    <property type="entry name" value="Thioredoxin_CS"/>
</dbReference>
<dbReference type="GO" id="GO:0030313">
    <property type="term" value="C:cell envelope"/>
    <property type="evidence" value="ECO:0007669"/>
    <property type="project" value="UniProtKB-SubCell"/>
</dbReference>
<keyword evidence="4" id="KW-1015">Disulfide bond</keyword>
<dbReference type="GO" id="GO:0016491">
    <property type="term" value="F:oxidoreductase activity"/>
    <property type="evidence" value="ECO:0007669"/>
    <property type="project" value="InterPro"/>
</dbReference>
<accession>A0A138A0L0</accession>
<dbReference type="InterPro" id="IPR036249">
    <property type="entry name" value="Thioredoxin-like_sf"/>
</dbReference>